<keyword evidence="1" id="KW-0646">Protease inhibitor</keyword>
<evidence type="ECO:0000313" key="6">
    <source>
        <dbReference type="Proteomes" id="UP000076420"/>
    </source>
</evidence>
<sequence length="215" mass="23212">MTRTMKSRELPFLAVLLITLTVCLAEDEETGIGCPEVACRCPFGTYWTTDSKGCTTCSCLPQNCSVDCLNLNCHNGRIVAPDGCPTCSCQPVECRPANCPINECDNGFAKDKTGCIICQCNQCPLLTCPNMMCPQNLIYEVDQNGCRVNCTCLGLECPVHDCLLDTNCPNGFAMDANGCITCKCQLNYCPVLTCQACPNGFLSDSNGCLTCQCKL</sequence>
<gene>
    <name evidence="5" type="primary">106061224</name>
</gene>
<dbReference type="Pfam" id="PF02822">
    <property type="entry name" value="Antistasin"/>
    <property type="match status" value="3"/>
</dbReference>
<proteinExistence type="predicted"/>
<dbReference type="OrthoDB" id="10021323at2759"/>
<dbReference type="Gene3D" id="2.10.22.10">
    <property type="entry name" value="Antistasin, domain 1"/>
    <property type="match status" value="3"/>
</dbReference>
<dbReference type="AlphaFoldDB" id="A0A2C9MAP3"/>
<feature type="chain" id="PRO_5013401816" description="Antistasin-like domain-containing protein" evidence="3">
    <location>
        <begin position="26"/>
        <end position="215"/>
    </location>
</feature>
<dbReference type="Proteomes" id="UP000076420">
    <property type="component" value="Unassembled WGS sequence"/>
</dbReference>
<dbReference type="RefSeq" id="XP_013074753.2">
    <property type="nucleotide sequence ID" value="XM_013219299.2"/>
</dbReference>
<evidence type="ECO:0000259" key="4">
    <source>
        <dbReference type="PROSITE" id="PS51252"/>
    </source>
</evidence>
<organism evidence="5 6">
    <name type="scientific">Biomphalaria glabrata</name>
    <name type="common">Bloodfluke planorb</name>
    <name type="synonym">Freshwater snail</name>
    <dbReference type="NCBI Taxonomy" id="6526"/>
    <lineage>
        <taxon>Eukaryota</taxon>
        <taxon>Metazoa</taxon>
        <taxon>Spiralia</taxon>
        <taxon>Lophotrochozoa</taxon>
        <taxon>Mollusca</taxon>
        <taxon>Gastropoda</taxon>
        <taxon>Heterobranchia</taxon>
        <taxon>Euthyneura</taxon>
        <taxon>Panpulmonata</taxon>
        <taxon>Hygrophila</taxon>
        <taxon>Lymnaeoidea</taxon>
        <taxon>Planorbidae</taxon>
        <taxon>Biomphalaria</taxon>
    </lineage>
</organism>
<accession>A0A2C9MAP3</accession>
<dbReference type="PROSITE" id="PS51252">
    <property type="entry name" value="ANTISTASIN"/>
    <property type="match status" value="3"/>
</dbReference>
<dbReference type="VEuPathDB" id="VectorBase:BGLAX_030433"/>
<feature type="domain" description="Antistasin-like" evidence="4">
    <location>
        <begin position="94"/>
        <end position="120"/>
    </location>
</feature>
<dbReference type="VEuPathDB" id="VectorBase:BGLB040436"/>
<dbReference type="EnsemblMetazoa" id="BGLB040436-RA">
    <property type="protein sequence ID" value="BGLB040436-PA"/>
    <property type="gene ID" value="BGLB040436"/>
</dbReference>
<protein>
    <recommendedName>
        <fullName evidence="4">Antistasin-like domain-containing protein</fullName>
    </recommendedName>
</protein>
<keyword evidence="2" id="KW-0722">Serine protease inhibitor</keyword>
<evidence type="ECO:0000256" key="3">
    <source>
        <dbReference type="SAM" id="SignalP"/>
    </source>
</evidence>
<name>A0A2C9MAP3_BIOGL</name>
<evidence type="ECO:0000256" key="1">
    <source>
        <dbReference type="ARBA" id="ARBA00022690"/>
    </source>
</evidence>
<reference evidence="5" key="1">
    <citation type="submission" date="2020-05" db="UniProtKB">
        <authorList>
            <consortium name="EnsemblMetazoa"/>
        </authorList>
    </citation>
    <scope>IDENTIFICATION</scope>
    <source>
        <strain evidence="5">BB02</strain>
    </source>
</reference>
<dbReference type="STRING" id="6526.A0A2C9MAP3"/>
<dbReference type="KEGG" id="bgt:106061224"/>
<keyword evidence="3" id="KW-0732">Signal</keyword>
<evidence type="ECO:0000256" key="2">
    <source>
        <dbReference type="ARBA" id="ARBA00022900"/>
    </source>
</evidence>
<feature type="domain" description="Antistasin-like" evidence="4">
    <location>
        <begin position="157"/>
        <end position="184"/>
    </location>
</feature>
<dbReference type="GO" id="GO:0004867">
    <property type="term" value="F:serine-type endopeptidase inhibitor activity"/>
    <property type="evidence" value="ECO:0007669"/>
    <property type="project" value="UniProtKB-KW"/>
</dbReference>
<evidence type="ECO:0000313" key="5">
    <source>
        <dbReference type="EnsemblMetazoa" id="BGLB040436-PA"/>
    </source>
</evidence>
<feature type="domain" description="Antistasin-like" evidence="4">
    <location>
        <begin position="184"/>
        <end position="213"/>
    </location>
</feature>
<dbReference type="InterPro" id="IPR004094">
    <property type="entry name" value="Antistasin-like"/>
</dbReference>
<feature type="signal peptide" evidence="3">
    <location>
        <begin position="1"/>
        <end position="25"/>
    </location>
</feature>